<feature type="transmembrane region" description="Helical" evidence="16">
    <location>
        <begin position="125"/>
        <end position="149"/>
    </location>
</feature>
<evidence type="ECO:0000256" key="2">
    <source>
        <dbReference type="ARBA" id="ARBA00004740"/>
    </source>
</evidence>
<evidence type="ECO:0000313" key="21">
    <source>
        <dbReference type="Proteomes" id="UP000245341"/>
    </source>
</evidence>
<feature type="compositionally biased region" description="Low complexity" evidence="18">
    <location>
        <begin position="45"/>
        <end position="54"/>
    </location>
</feature>
<evidence type="ECO:0000256" key="5">
    <source>
        <dbReference type="ARBA" id="ARBA00022801"/>
    </source>
</evidence>
<dbReference type="OrthoDB" id="410058at2759"/>
<dbReference type="SUPFAM" id="SSF48208">
    <property type="entry name" value="Six-hairpin glycosidases"/>
    <property type="match status" value="1"/>
</dbReference>
<dbReference type="AlphaFoldDB" id="A0A2U3XV95"/>
<dbReference type="InterPro" id="IPR031631">
    <property type="entry name" value="Glyco_hydro_63N"/>
</dbReference>
<evidence type="ECO:0000259" key="19">
    <source>
        <dbReference type="Pfam" id="PF03200"/>
    </source>
</evidence>
<dbReference type="KEGG" id="lww:102729439"/>
<evidence type="ECO:0000256" key="6">
    <source>
        <dbReference type="ARBA" id="ARBA00022824"/>
    </source>
</evidence>
<evidence type="ECO:0000256" key="13">
    <source>
        <dbReference type="ARBA" id="ARBA00052596"/>
    </source>
</evidence>
<dbReference type="GO" id="GO:0005789">
    <property type="term" value="C:endoplasmic reticulum membrane"/>
    <property type="evidence" value="ECO:0007669"/>
    <property type="project" value="UniProtKB-SubCell"/>
</dbReference>
<keyword evidence="7" id="KW-0735">Signal-anchor</keyword>
<keyword evidence="9 16" id="KW-0472">Membrane</keyword>
<dbReference type="Gene3D" id="2.70.98.110">
    <property type="entry name" value="Glycosyl hydrolase family 63, N-terminal domain"/>
    <property type="match status" value="1"/>
</dbReference>
<dbReference type="EC" id="3.2.1.106" evidence="12 16"/>
<dbReference type="Proteomes" id="UP000245341">
    <property type="component" value="Unplaced"/>
</dbReference>
<organism evidence="21 22">
    <name type="scientific">Leptonychotes weddellii</name>
    <name type="common">Weddell seal</name>
    <name type="synonym">Otaria weddellii</name>
    <dbReference type="NCBI Taxonomy" id="9713"/>
    <lineage>
        <taxon>Eukaryota</taxon>
        <taxon>Metazoa</taxon>
        <taxon>Chordata</taxon>
        <taxon>Craniata</taxon>
        <taxon>Vertebrata</taxon>
        <taxon>Euteleostomi</taxon>
        <taxon>Mammalia</taxon>
        <taxon>Eutheria</taxon>
        <taxon>Laurasiatheria</taxon>
        <taxon>Carnivora</taxon>
        <taxon>Caniformia</taxon>
        <taxon>Pinnipedia</taxon>
        <taxon>Phocidae</taxon>
        <taxon>Monachinae</taxon>
        <taxon>Lobodontini</taxon>
        <taxon>Leptonychotes</taxon>
    </lineage>
</organism>
<evidence type="ECO:0000256" key="16">
    <source>
        <dbReference type="RuleBase" id="RU368089"/>
    </source>
</evidence>
<dbReference type="FunFam" id="1.50.10.10:FF:000009">
    <property type="entry name" value="mannosyl-oligosaccharide glucosidase"/>
    <property type="match status" value="1"/>
</dbReference>
<dbReference type="Pfam" id="PF03200">
    <property type="entry name" value="Glyco_hydro_63"/>
    <property type="match status" value="1"/>
</dbReference>
<dbReference type="GeneID" id="102729439"/>
<keyword evidence="6 16" id="KW-0256">Endoplasmic reticulum</keyword>
<evidence type="ECO:0000256" key="3">
    <source>
        <dbReference type="ARBA" id="ARBA00010833"/>
    </source>
</evidence>
<dbReference type="InterPro" id="IPR008928">
    <property type="entry name" value="6-hairpin_glycosidase_sf"/>
</dbReference>
<evidence type="ECO:0000259" key="20">
    <source>
        <dbReference type="Pfam" id="PF16923"/>
    </source>
</evidence>
<dbReference type="GO" id="GO:0006487">
    <property type="term" value="P:protein N-linked glycosylation"/>
    <property type="evidence" value="ECO:0007669"/>
    <property type="project" value="UniProtKB-UniRule"/>
</dbReference>
<proteinExistence type="inferred from homology"/>
<evidence type="ECO:0000256" key="7">
    <source>
        <dbReference type="ARBA" id="ARBA00022968"/>
    </source>
</evidence>
<protein>
    <recommendedName>
        <fullName evidence="15 16">Mannosyl-oligosaccharide glucosidase</fullName>
        <ecNumber evidence="12 16">3.2.1.106</ecNumber>
    </recommendedName>
    <alternativeName>
        <fullName evidence="17">Glucosidase I</fullName>
    </alternativeName>
</protein>
<sequence>MAKETLTLETTSTLPRRWRRFGTRRLNRTWRGGASGRRRKRSGRRGPAGSADRSVAAGAPRASRGDKAGPGLHCRLSELPQRDLPSRMARGERRRRGAPADGPRTTERAVRGGPARRGGEARGSAWRAALGVVVLSLALGLSGCWLLAWHRARRAVTLHSAPPALPPDSSSPAVAPDLFWGTYRPHVYFGMKTRSPKPLLTGLMWAQQGATPGTPKLRHTCEQGDGVGPYGWEFHDGLSFGRQHIQDGALRLTTEFVKRPGGQHGGDWSWRVTVEPQTSGTSTLPLVSLFFYVVTDGKEVLVPEVGAKGQLKFISGHSSELGDFRFTLMAPTNPGDTAPKYSSYNVFWSSNPGLPLLTEMVKSRLNSWFQHRPPGASPERYLGLPGSLKWEDKGPSGQGQGQGQFLIQQVTLKVPFSVELVFESGSARAGGSQPWEQLAGSLLTRALESHADTFREHFEKTFQLKGKGLSPEEQALGQAALSGLLGGIGYFYGQGLVLADMGVEGSEQKVDPALFPPVPLFTAVPSRSFFPRGFLWDEGFHQLVVQRWDPRITREVLGHWLGLLNADGWIGREQVLGDEARARVPPEFLVQRAAHANPPTLLLPVAHMLESGDPADFAFLRRAFPRLRAWFSWLYKSQAGPVPLSYRWRGRDPALPTLLNPKTLPSGLDDYPRASHPSASERHLDLRCWVALGARVLVRLAEQLGEAEAAAELGPLAASLEAEESLDELHWAPELGVFADFGNHTRAVQLKPRPPQGLVRVVGRPHPRLQYVDALGYVSLFPMLLRLLDPNSSRLGPLLDVLADSRHLWSPFGLRSLAASSPFYGQRNSEHDPPYWRGAVWLNVNYLALGALYHYGHLEGPHQARAAKLHSELRANVVGNVWRQYQATGFLWEQYSDRDGRGMGCRPFQGWTSLVLLAMAEDY</sequence>
<dbReference type="PANTHER" id="PTHR10412">
    <property type="entry name" value="MANNOSYL-OLIGOSACCHARIDE GLUCOSIDASE"/>
    <property type="match status" value="1"/>
</dbReference>
<dbReference type="InterPro" id="IPR004888">
    <property type="entry name" value="Glycoside_hydrolase_63"/>
</dbReference>
<comment type="function">
    <text evidence="16">Cleaves the distal alpha 1,2-linked glucose residue from the Glc(3)Man(9)GlcNAc(2) oligosaccharide precursor.</text>
</comment>
<dbReference type="STRING" id="9713.A0A2U3XV95"/>
<dbReference type="PANTHER" id="PTHR10412:SF11">
    <property type="entry name" value="MANNOSYL-OLIGOSACCHARIDE GLUCOSIDASE"/>
    <property type="match status" value="1"/>
</dbReference>
<feature type="domain" description="Glycosyl hydrolase family 63 N-terminal" evidence="20">
    <location>
        <begin position="178"/>
        <end position="330"/>
    </location>
</feature>
<dbReference type="RefSeq" id="XP_006735380.2">
    <property type="nucleotide sequence ID" value="XM_006735317.2"/>
</dbReference>
<dbReference type="FunFam" id="2.70.98.110:FF:000001">
    <property type="entry name" value="Mannosyl-oligosaccharide glucosidase"/>
    <property type="match status" value="1"/>
</dbReference>
<dbReference type="GO" id="GO:0004573">
    <property type="term" value="F:Glc3Man9GlcNAc2 oligosaccharide glucosidase activity"/>
    <property type="evidence" value="ECO:0007669"/>
    <property type="project" value="UniProtKB-UniRule"/>
</dbReference>
<name>A0A2U3XV95_LEPWE</name>
<dbReference type="Pfam" id="PF16923">
    <property type="entry name" value="Glyco_hydro_63N"/>
    <property type="match status" value="1"/>
</dbReference>
<reference evidence="22" key="1">
    <citation type="submission" date="2025-08" db="UniProtKB">
        <authorList>
            <consortium name="RefSeq"/>
        </authorList>
    </citation>
    <scope>IDENTIFICATION</scope>
    <source>
        <tissue evidence="22">Liver</tissue>
    </source>
</reference>
<dbReference type="CTD" id="7841"/>
<evidence type="ECO:0000256" key="12">
    <source>
        <dbReference type="ARBA" id="ARBA00038888"/>
    </source>
</evidence>
<evidence type="ECO:0000256" key="1">
    <source>
        <dbReference type="ARBA" id="ARBA00004648"/>
    </source>
</evidence>
<feature type="domain" description="Glycosyl hydrolase family 63 C-terminal" evidence="19">
    <location>
        <begin position="440"/>
        <end position="921"/>
    </location>
</feature>
<feature type="region of interest" description="Disordered" evidence="18">
    <location>
        <begin position="25"/>
        <end position="123"/>
    </location>
</feature>
<comment type="pathway">
    <text evidence="2 17">Glycan metabolism; N-glycan degradation.</text>
</comment>
<evidence type="ECO:0000256" key="18">
    <source>
        <dbReference type="SAM" id="MobiDB-lite"/>
    </source>
</evidence>
<evidence type="ECO:0000256" key="8">
    <source>
        <dbReference type="ARBA" id="ARBA00022989"/>
    </source>
</evidence>
<keyword evidence="4 16" id="KW-0812">Transmembrane</keyword>
<evidence type="ECO:0000313" key="22">
    <source>
        <dbReference type="RefSeq" id="XP_006735380.2"/>
    </source>
</evidence>
<evidence type="ECO:0000256" key="10">
    <source>
        <dbReference type="ARBA" id="ARBA00023180"/>
    </source>
</evidence>
<evidence type="ECO:0000256" key="15">
    <source>
        <dbReference type="ARBA" id="ARBA00073940"/>
    </source>
</evidence>
<evidence type="ECO:0000256" key="14">
    <source>
        <dbReference type="ARBA" id="ARBA00054325"/>
    </source>
</evidence>
<gene>
    <name evidence="22" type="primary">MOGS</name>
</gene>
<dbReference type="InterPro" id="IPR012341">
    <property type="entry name" value="6hp_glycosidase-like_sf"/>
</dbReference>
<comment type="function">
    <text evidence="14">In the context of N-glycan degradation, cleaves the distal alpha 1,2-linked glucose residue from the Glc(3)Man(9)GlcNAc(2) oligosaccharide precursor in a highly specific manner.</text>
</comment>
<keyword evidence="5 16" id="KW-0378">Hydrolase</keyword>
<comment type="catalytic activity">
    <reaction evidence="13">
        <text>N(4)-(alpha-D-Glc-(1-&gt;2)-alpha-D-Glc-(1-&gt;3)-alpha-D-Glc-(1-&gt;3)-alpha-D-Man-(1-&gt;2)-alpha-D-Man-(1-&gt;2)-alpha-D-Man-(1-&gt;3)-[alpha-D-Man-(1-&gt;2)-alpha-D-Man-(1-&gt;3)-[alpha-D-Man-(1-&gt;2)-alpha-D-Man-(1-&gt;6)]-alpha-D-Man-(1-&gt;6)]-beta-D-Man-(1-&gt;4)-beta-D-GlcNAc-(1-&gt;4)-beta-D-GlcNAc)-L-asparaginyl-[protein] + H2O = N(4)-(alpha-D-Glc-(1-&gt;3)-alpha-D-Glc-(1-&gt;3)-alpha-D-Man-(1-&gt;2)-alpha-D-Man-(1-&gt;2)-alpha-D-Man-(1-&gt;3)-[alpha-D-Man-(1-&gt;2)-alpha-D-Man-(1-&gt;3)-[alpha-D-Man-(1-&gt;2)-alpha-D-Man-(1-&gt;6)]-alpha-D-Man-(1-&gt;6)]-beta-D-Man-(1-&gt;4)-beta-D-GlcNAc-(1-&gt;4)-beta-D-GlcNAc)-L-asparaginyl-[protein] + beta-D-glucose</text>
        <dbReference type="Rhea" id="RHEA:55988"/>
        <dbReference type="Rhea" id="RHEA-COMP:12806"/>
        <dbReference type="Rhea" id="RHEA-COMP:14355"/>
        <dbReference type="ChEBI" id="CHEBI:15377"/>
        <dbReference type="ChEBI" id="CHEBI:15903"/>
        <dbReference type="ChEBI" id="CHEBI:59082"/>
        <dbReference type="ChEBI" id="CHEBI:132537"/>
        <dbReference type="EC" id="3.2.1.106"/>
    </reaction>
    <physiologicalReaction direction="left-to-right" evidence="13">
        <dbReference type="Rhea" id="RHEA:55989"/>
    </physiologicalReaction>
</comment>
<keyword evidence="10 17" id="KW-0325">Glycoprotein</keyword>
<keyword evidence="21" id="KW-1185">Reference proteome</keyword>
<dbReference type="GO" id="GO:0009311">
    <property type="term" value="P:oligosaccharide metabolic process"/>
    <property type="evidence" value="ECO:0007669"/>
    <property type="project" value="UniProtKB-UniRule"/>
</dbReference>
<comment type="subcellular location">
    <subcellularLocation>
        <location evidence="1 16">Endoplasmic reticulum membrane</location>
        <topology evidence="1 16">Single-pass type II membrane protein</topology>
    </subcellularLocation>
</comment>
<feature type="compositionally biased region" description="Basic and acidic residues" evidence="18">
    <location>
        <begin position="80"/>
        <end position="91"/>
    </location>
</feature>
<accession>A0A2U3XV95</accession>
<evidence type="ECO:0000256" key="9">
    <source>
        <dbReference type="ARBA" id="ARBA00023136"/>
    </source>
</evidence>
<evidence type="ECO:0000256" key="17">
    <source>
        <dbReference type="RuleBase" id="RU369107"/>
    </source>
</evidence>
<dbReference type="InterPro" id="IPR038518">
    <property type="entry name" value="Glyco_hydro_63N_sf"/>
</dbReference>
<evidence type="ECO:0000256" key="4">
    <source>
        <dbReference type="ARBA" id="ARBA00022692"/>
    </source>
</evidence>
<dbReference type="InterPro" id="IPR031335">
    <property type="entry name" value="Glyco_hydro_63_C"/>
</dbReference>
<evidence type="ECO:0000256" key="11">
    <source>
        <dbReference type="ARBA" id="ARBA00023295"/>
    </source>
</evidence>
<keyword evidence="8 16" id="KW-1133">Transmembrane helix</keyword>
<dbReference type="Gene3D" id="1.50.10.10">
    <property type="match status" value="1"/>
</dbReference>
<keyword evidence="11 16" id="KW-0326">Glycosidase</keyword>
<comment type="similarity">
    <text evidence="3 16">Belongs to the glycosyl hydrolase 63 family.</text>
</comment>